<dbReference type="Proteomes" id="UP000199203">
    <property type="component" value="Unassembled WGS sequence"/>
</dbReference>
<dbReference type="PANTHER" id="PTHR42905">
    <property type="entry name" value="PHOSPHOENOLPYRUVATE CARBOXYLASE"/>
    <property type="match status" value="1"/>
</dbReference>
<evidence type="ECO:0000313" key="1">
    <source>
        <dbReference type="EMBL" id="SDF11454.1"/>
    </source>
</evidence>
<name>A0A1G7IG05_9FLAO</name>
<dbReference type="Gene3D" id="3.20.20.60">
    <property type="entry name" value="Phosphoenolpyruvate-binding domains"/>
    <property type="match status" value="1"/>
</dbReference>
<dbReference type="AlphaFoldDB" id="A0A1G7IG05"/>
<gene>
    <name evidence="1" type="ORF">SAMN05421825_1074</name>
</gene>
<dbReference type="InterPro" id="IPR015813">
    <property type="entry name" value="Pyrv/PenolPyrv_kinase-like_dom"/>
</dbReference>
<dbReference type="SUPFAM" id="SSF51621">
    <property type="entry name" value="Phosphoenolpyruvate/pyruvate domain"/>
    <property type="match status" value="1"/>
</dbReference>
<dbReference type="InterPro" id="IPR040442">
    <property type="entry name" value="Pyrv_kinase-like_dom_sf"/>
</dbReference>
<dbReference type="CDD" id="cd00377">
    <property type="entry name" value="ICL_PEPM"/>
    <property type="match status" value="1"/>
</dbReference>
<proteinExistence type="predicted"/>
<organism evidence="1 2">
    <name type="scientific">Epilithonimonas hungarica</name>
    <dbReference type="NCBI Taxonomy" id="454006"/>
    <lineage>
        <taxon>Bacteria</taxon>
        <taxon>Pseudomonadati</taxon>
        <taxon>Bacteroidota</taxon>
        <taxon>Flavobacteriia</taxon>
        <taxon>Flavobacteriales</taxon>
        <taxon>Weeksellaceae</taxon>
        <taxon>Chryseobacterium group</taxon>
        <taxon>Epilithonimonas</taxon>
    </lineage>
</organism>
<dbReference type="RefSeq" id="WP_175487126.1">
    <property type="nucleotide sequence ID" value="NZ_FNBH01000001.1"/>
</dbReference>
<protein>
    <submittedName>
        <fullName evidence="1">2-Methylisocitrate lyase, PEP mutase family</fullName>
    </submittedName>
</protein>
<dbReference type="STRING" id="454006.SAMN05421825_1074"/>
<dbReference type="InterPro" id="IPR039556">
    <property type="entry name" value="ICL/PEPM"/>
</dbReference>
<sequence length="257" mass="29166">MTKIQDFKNLHQNEQPLLIGNVWNVQSAKVYENLDYKAVATSSSAVAHSLGYEDGEQISFEEYFYIIERIIKSVSIPLSVDLESGYGNDVEKIVDNISRLSEIGVVGINLEDSFIINGTRQLLDKETFYKKLKAIIDGLNDKGIEIFINIRTDTFLLGLENALNETLERIKMFEELGVDGVFVPCITSEKDIEAVTKSTKLPINVMCMKDLPNFETLQKLDIKRISSGNFLNDYIYENLKEISQDIISKQDFSPVFL</sequence>
<reference evidence="2" key="1">
    <citation type="submission" date="2016-10" db="EMBL/GenBank/DDBJ databases">
        <authorList>
            <person name="Varghese N."/>
            <person name="Submissions S."/>
        </authorList>
    </citation>
    <scope>NUCLEOTIDE SEQUENCE [LARGE SCALE GENOMIC DNA]</scope>
    <source>
        <strain evidence="2">DSM 19684</strain>
    </source>
</reference>
<dbReference type="PANTHER" id="PTHR42905:SF16">
    <property type="entry name" value="CARBOXYPHOSPHONOENOLPYRUVATE PHOSPHONOMUTASE-LIKE PROTEIN (AFU_ORTHOLOGUE AFUA_5G07230)"/>
    <property type="match status" value="1"/>
</dbReference>
<keyword evidence="1" id="KW-0456">Lyase</keyword>
<accession>A0A1G7IG05</accession>
<dbReference type="GO" id="GO:0016829">
    <property type="term" value="F:lyase activity"/>
    <property type="evidence" value="ECO:0007669"/>
    <property type="project" value="UniProtKB-KW"/>
</dbReference>
<dbReference type="EMBL" id="FNBH01000001">
    <property type="protein sequence ID" value="SDF11454.1"/>
    <property type="molecule type" value="Genomic_DNA"/>
</dbReference>
<evidence type="ECO:0000313" key="2">
    <source>
        <dbReference type="Proteomes" id="UP000199203"/>
    </source>
</evidence>
<dbReference type="Pfam" id="PF13714">
    <property type="entry name" value="PEP_mutase"/>
    <property type="match status" value="1"/>
</dbReference>
<keyword evidence="2" id="KW-1185">Reference proteome</keyword>